<dbReference type="AlphaFoldDB" id="A0A532UZH0"/>
<evidence type="ECO:0000259" key="1">
    <source>
        <dbReference type="SMART" id="SM01117"/>
    </source>
</evidence>
<accession>A0A532UZH0</accession>
<gene>
    <name evidence="2" type="ORF">CEE37_08490</name>
</gene>
<dbReference type="SMART" id="SM01117">
    <property type="entry name" value="Cyt-b5"/>
    <property type="match status" value="1"/>
</dbReference>
<comment type="caution">
    <text evidence="2">The sequence shown here is derived from an EMBL/GenBank/DDBJ whole genome shotgun (WGS) entry which is preliminary data.</text>
</comment>
<dbReference type="Proteomes" id="UP000319619">
    <property type="component" value="Unassembled WGS sequence"/>
</dbReference>
<dbReference type="InterPro" id="IPR001199">
    <property type="entry name" value="Cyt_B5-like_heme/steroid-bd"/>
</dbReference>
<sequence>MDKTFTFQELQKYNGKNGSPAYVSYKGTVYDVTESDLWKNGRHQNLHDAGDDMSLLIDQAPHGMEVFERENIKVIGKLQAG</sequence>
<dbReference type="EMBL" id="NJBN01000005">
    <property type="protein sequence ID" value="TKJ40355.1"/>
    <property type="molecule type" value="Genomic_DNA"/>
</dbReference>
<dbReference type="InterPro" id="IPR036400">
    <property type="entry name" value="Cyt_B5-like_heme/steroid_sf"/>
</dbReference>
<dbReference type="SUPFAM" id="SSF55856">
    <property type="entry name" value="Cytochrome b5-like heme/steroid binding domain"/>
    <property type="match status" value="1"/>
</dbReference>
<name>A0A532UZH0_UNCL8</name>
<dbReference type="Pfam" id="PF00173">
    <property type="entry name" value="Cyt-b5"/>
    <property type="match status" value="1"/>
</dbReference>
<reference evidence="2 3" key="1">
    <citation type="submission" date="2017-06" db="EMBL/GenBank/DDBJ databases">
        <title>Novel microbial phyla capable of carbon fixation and sulfur reduction in deep-sea sediments.</title>
        <authorList>
            <person name="Huang J."/>
            <person name="Baker B."/>
            <person name="Wang Y."/>
        </authorList>
    </citation>
    <scope>NUCLEOTIDE SEQUENCE [LARGE SCALE GENOMIC DNA]</scope>
    <source>
        <strain evidence="2">B3_LCP</strain>
    </source>
</reference>
<proteinExistence type="predicted"/>
<organism evidence="2 3">
    <name type="scientific">candidate division LCP-89 bacterium B3_LCP</name>
    <dbReference type="NCBI Taxonomy" id="2012998"/>
    <lineage>
        <taxon>Bacteria</taxon>
        <taxon>Pseudomonadati</taxon>
        <taxon>Bacteria division LCP-89</taxon>
    </lineage>
</organism>
<evidence type="ECO:0000313" key="3">
    <source>
        <dbReference type="Proteomes" id="UP000319619"/>
    </source>
</evidence>
<dbReference type="Gene3D" id="3.10.120.10">
    <property type="entry name" value="Cytochrome b5-like heme/steroid binding domain"/>
    <property type="match status" value="1"/>
</dbReference>
<feature type="domain" description="Cytochrome b5 heme-binding" evidence="1">
    <location>
        <begin position="5"/>
        <end position="79"/>
    </location>
</feature>
<evidence type="ECO:0000313" key="2">
    <source>
        <dbReference type="EMBL" id="TKJ40355.1"/>
    </source>
</evidence>
<protein>
    <submittedName>
        <fullName evidence="2">Cytochrome B5</fullName>
    </submittedName>
</protein>